<reference evidence="7" key="1">
    <citation type="submission" date="2021-11" db="EMBL/GenBank/DDBJ databases">
        <authorList>
            <person name="Islam A."/>
            <person name="Islam S."/>
            <person name="Flora M.S."/>
            <person name="Rahman M."/>
            <person name="Ziaur R.M."/>
            <person name="Epstein J.H."/>
            <person name="Hassan M."/>
            <person name="Klassen M."/>
            <person name="Woodard K."/>
            <person name="Webb A."/>
            <person name="Webby R.J."/>
            <person name="El Zowalaty M.E."/>
        </authorList>
    </citation>
    <scope>NUCLEOTIDE SEQUENCE</scope>
    <source>
        <strain evidence="7">Pbs3</strain>
    </source>
</reference>
<feature type="compositionally biased region" description="Low complexity" evidence="3">
    <location>
        <begin position="1566"/>
        <end position="1589"/>
    </location>
</feature>
<accession>A0AAU9LA35</accession>
<feature type="region of interest" description="Disordered" evidence="3">
    <location>
        <begin position="754"/>
        <end position="919"/>
    </location>
</feature>
<feature type="compositionally biased region" description="Low complexity" evidence="3">
    <location>
        <begin position="1093"/>
        <end position="1113"/>
    </location>
</feature>
<comment type="caution">
    <text evidence="7">The sequence shown here is derived from an EMBL/GenBank/DDBJ whole genome shotgun (WGS) entry which is preliminary data.</text>
</comment>
<dbReference type="PANTHER" id="PTHR11474:SF126">
    <property type="entry name" value="TYROSINASE-LIKE PROTEIN TYR-1-RELATED"/>
    <property type="match status" value="1"/>
</dbReference>
<dbReference type="SUPFAM" id="SSF48056">
    <property type="entry name" value="Di-copper centre-containing domain"/>
    <property type="match status" value="1"/>
</dbReference>
<organism evidence="7 8">
    <name type="scientific">Peronospora belbahrii</name>
    <dbReference type="NCBI Taxonomy" id="622444"/>
    <lineage>
        <taxon>Eukaryota</taxon>
        <taxon>Sar</taxon>
        <taxon>Stramenopiles</taxon>
        <taxon>Oomycota</taxon>
        <taxon>Peronosporomycetes</taxon>
        <taxon>Peronosporales</taxon>
        <taxon>Peronosporaceae</taxon>
        <taxon>Peronospora</taxon>
    </lineage>
</organism>
<keyword evidence="1" id="KW-0479">Metal-binding</keyword>
<feature type="compositionally biased region" description="Polar residues" evidence="3">
    <location>
        <begin position="1079"/>
        <end position="1088"/>
    </location>
</feature>
<dbReference type="GO" id="GO:0016491">
    <property type="term" value="F:oxidoreductase activity"/>
    <property type="evidence" value="ECO:0007669"/>
    <property type="project" value="InterPro"/>
</dbReference>
<feature type="chain" id="PRO_5043572028" description="Tyrosinase copper-binding domain-containing protein" evidence="5">
    <location>
        <begin position="23"/>
        <end position="1759"/>
    </location>
</feature>
<feature type="compositionally biased region" description="Pro residues" evidence="3">
    <location>
        <begin position="1595"/>
        <end position="1606"/>
    </location>
</feature>
<dbReference type="InterPro" id="IPR008922">
    <property type="entry name" value="Di-copper_centre_dom_sf"/>
</dbReference>
<feature type="compositionally biased region" description="Low complexity" evidence="3">
    <location>
        <begin position="1335"/>
        <end position="1351"/>
    </location>
</feature>
<feature type="compositionally biased region" description="Low complexity" evidence="3">
    <location>
        <begin position="789"/>
        <end position="824"/>
    </location>
</feature>
<evidence type="ECO:0000256" key="3">
    <source>
        <dbReference type="SAM" id="MobiDB-lite"/>
    </source>
</evidence>
<keyword evidence="2" id="KW-0186">Copper</keyword>
<feature type="compositionally biased region" description="Polar residues" evidence="3">
    <location>
        <begin position="769"/>
        <end position="788"/>
    </location>
</feature>
<feature type="compositionally biased region" description="Polar residues" evidence="3">
    <location>
        <begin position="893"/>
        <end position="919"/>
    </location>
</feature>
<feature type="transmembrane region" description="Helical" evidence="4">
    <location>
        <begin position="1703"/>
        <end position="1725"/>
    </location>
</feature>
<feature type="compositionally biased region" description="Low complexity" evidence="3">
    <location>
        <begin position="1464"/>
        <end position="1487"/>
    </location>
</feature>
<feature type="compositionally biased region" description="Low complexity" evidence="3">
    <location>
        <begin position="1294"/>
        <end position="1317"/>
    </location>
</feature>
<feature type="compositionally biased region" description="Pro residues" evidence="3">
    <location>
        <begin position="1255"/>
        <end position="1266"/>
    </location>
</feature>
<feature type="region of interest" description="Disordered" evidence="3">
    <location>
        <begin position="1060"/>
        <end position="1651"/>
    </location>
</feature>
<feature type="compositionally biased region" description="Low complexity" evidence="3">
    <location>
        <begin position="1430"/>
        <end position="1453"/>
    </location>
</feature>
<feature type="compositionally biased region" description="Basic and acidic residues" evidence="3">
    <location>
        <begin position="878"/>
        <end position="890"/>
    </location>
</feature>
<dbReference type="PRINTS" id="PR01217">
    <property type="entry name" value="PRICHEXTENSN"/>
</dbReference>
<dbReference type="Gene3D" id="1.10.1280.10">
    <property type="entry name" value="Di-copper center containing domain from catechol oxidase"/>
    <property type="match status" value="1"/>
</dbReference>
<feature type="signal peptide" evidence="5">
    <location>
        <begin position="1"/>
        <end position="22"/>
    </location>
</feature>
<dbReference type="PANTHER" id="PTHR11474">
    <property type="entry name" value="TYROSINASE FAMILY MEMBER"/>
    <property type="match status" value="1"/>
</dbReference>
<dbReference type="GO" id="GO:0046872">
    <property type="term" value="F:metal ion binding"/>
    <property type="evidence" value="ECO:0007669"/>
    <property type="project" value="UniProtKB-KW"/>
</dbReference>
<evidence type="ECO:0000259" key="6">
    <source>
        <dbReference type="Pfam" id="PF00264"/>
    </source>
</evidence>
<feature type="compositionally biased region" description="Low complexity" evidence="3">
    <location>
        <begin position="1267"/>
        <end position="1283"/>
    </location>
</feature>
<evidence type="ECO:0000256" key="5">
    <source>
        <dbReference type="SAM" id="SignalP"/>
    </source>
</evidence>
<feature type="compositionally biased region" description="Low complexity" evidence="3">
    <location>
        <begin position="1060"/>
        <end position="1078"/>
    </location>
</feature>
<dbReference type="Pfam" id="PF00264">
    <property type="entry name" value="Tyrosinase"/>
    <property type="match status" value="1"/>
</dbReference>
<feature type="compositionally biased region" description="Low complexity" evidence="3">
    <location>
        <begin position="843"/>
        <end position="877"/>
    </location>
</feature>
<keyword evidence="4" id="KW-0472">Membrane</keyword>
<feature type="compositionally biased region" description="Polar residues" evidence="3">
    <location>
        <begin position="1228"/>
        <end position="1241"/>
    </location>
</feature>
<keyword evidence="5" id="KW-0732">Signal</keyword>
<evidence type="ECO:0000313" key="8">
    <source>
        <dbReference type="Proteomes" id="UP001160483"/>
    </source>
</evidence>
<feature type="compositionally biased region" description="Low complexity" evidence="3">
    <location>
        <begin position="1607"/>
        <end position="1623"/>
    </location>
</feature>
<proteinExistence type="predicted"/>
<dbReference type="Proteomes" id="UP001160483">
    <property type="component" value="Unassembled WGS sequence"/>
</dbReference>
<feature type="compositionally biased region" description="Polar residues" evidence="3">
    <location>
        <begin position="825"/>
        <end position="842"/>
    </location>
</feature>
<protein>
    <recommendedName>
        <fullName evidence="6">Tyrosinase copper-binding domain-containing protein</fullName>
    </recommendedName>
</protein>
<keyword evidence="4" id="KW-0812">Transmembrane</keyword>
<feature type="compositionally biased region" description="Pro residues" evidence="3">
    <location>
        <begin position="1629"/>
        <end position="1640"/>
    </location>
</feature>
<feature type="compositionally biased region" description="Polar residues" evidence="3">
    <location>
        <begin position="1160"/>
        <end position="1173"/>
    </location>
</feature>
<dbReference type="InterPro" id="IPR002227">
    <property type="entry name" value="Tyrosinase_Cu-bd"/>
</dbReference>
<dbReference type="InterPro" id="IPR050316">
    <property type="entry name" value="Tyrosinase/Hemocyanin"/>
</dbReference>
<evidence type="ECO:0000256" key="4">
    <source>
        <dbReference type="SAM" id="Phobius"/>
    </source>
</evidence>
<sequence length="1759" mass="185764">MRLSTALASIWPVLFLAAPSAAETVTTTDVYYPTILSAANNVTGLPGGNEFCGTQRVRKPWGALDTTEQALYLEATKIAIADGGYADFAAIAADSLGQAQGEYSCAFFTWHRRLLLAYESYLRDLDDRFACLTLPYYDVHTAYIQTVNGECTSMFECSGIFDAIGGAPNSTTEMTSTFNGINATGYAITGEPYDNLCNNNDNCSSIVRDNLFNKSIPSAASFSTFQSVVATSGDYATFLQGIQYGVHNEVLNAIGGTLSTAVAARDALYYSWYSSIDMYLHVYHLCRIGVPLTIVEIIESLEVFANVTQTCGGLKGVDAESPLIMRIAVDGKLMDASQHPKIGQYFGYVGSDSWNYVDIQQLGDYSYTYQLPEVLRQQILSNNDVCTGFNRAFAASYTSLNASAVKRTMTSRTTTKTTTTKTTQIVNGTRVTTTRVVKEVTRANSTAAVTAKSTVTKGHLISRYNYTYLGNFSTNDMAFGEGTYVFNGYIGYTPYYSNGAITTKHNGIVSVNHSLGANSFTSTSSSIASAQIDATYSNISNVVANLTVGTRLVARNITASVATSGRYWAWLQTAYNGLYTRFEGNVDLVATHMKLLECYTFDSVYGLSNLTSTFVTNKNLVTNRVSCRQRLDLVRSGLLQLAVRSTAYTVGSLRFANSTVIRTILTSYRRVTTRNVTYVRGSYIQRIRKNLDATQQSLDNVTVFSINESGNDETLEIVTETGFVKSDSTSITQQSATTTGAAKITTSSITTTNTTADASEILPEASSGPKDQTTTSVTNGKTPGTMNRSTASTTTVGTPVAPVTTNRSTAPTTTVGTPVAPVTTNRSTASTTIGGTHVKTVQTTNLSDTTSTSNTSKGGKNTPTAMGQMTTTTSLNDETTKTTTDLKDETTTIPTSITSNGSHVQTRTTESGGSVESNTAVMTAPSYVQTTAPESSPGTSSNANNLSTTIKSSAATPYTMPGATTSDVMPAPTVIVMTETCIEVSVEGDATYCIEGPICSGFGDSPHGSRCPVKGDVANQDCCQTLASYTTSGTCVSPKDAQCAKLKTGAWGCVVDLEETPTPNLTTTETDTTPAPITSEMQSPTQAFSAPGPTNSIPTTSQTTQPAPAPTTLETEHPTPCQTTPVSTNPIPTTSQTTQPAPAPTTLETEHPTPCPTTPVSTNPIPTTSQTKQPAPAPTTLETEHPTPCPTTPEPTNPIPTTSQTTQPAPAPTTLETEHPTPCPTTPVSTNPIPTTSQTKQPAPAPTTLETEHPTPCPTTPEPTNPIPTTSQTTQPAPAPTTLETEHPTPCPTTPVSTNPIPTTSQTTQPAPAPTTLETEHPTPCPTTPEPTNPIPTTSQTTQPAPAPTTLETEHPTPCPTTPESTNPIPTTSQTMQPAPAPTTLETEHPTPCPTTPVSTNPIPTTSQTKQPAPAPTTLETEHPTPCPTTPVSTNTIPTTSQTTQPAPAPTTLETEHPTPCPTTPGSTNPIPTTSQTTQPAPAPTTLETEHPTPCPTTPESTNPIPTTSQTKQPAPAPTTLETEHPTPCPTTPESTNPIPTTSQTMQPAPAPTTLETEHPTPCPTTPVSTNPIPTTSQTTQPAPAPTTLETEHPTPCPTTPEPTNPIPTTSQTTQPAPAPTTLETEHPTPCPTTPEPTNPIPTTSQTTQPALAPTTLETEIATGSTYAEGYPIQQQTSLDHSTTAVRIVPLATSFDNLKNSGGASVIVLVGILAAVFAVVALAGFTAYKMRQQRSNDVDMPLSGYYVQPVTPISRSVKL</sequence>
<feature type="compositionally biased region" description="Pro residues" evidence="3">
    <location>
        <begin position="1323"/>
        <end position="1334"/>
    </location>
</feature>
<keyword evidence="4" id="KW-1133">Transmembrane helix</keyword>
<dbReference type="EMBL" id="CAKKTJ010000329">
    <property type="protein sequence ID" value="CAH0481619.1"/>
    <property type="molecule type" value="Genomic_DNA"/>
</dbReference>
<feature type="compositionally biased region" description="Low complexity" evidence="3">
    <location>
        <begin position="1199"/>
        <end position="1215"/>
    </location>
</feature>
<feature type="compositionally biased region" description="Low complexity" evidence="3">
    <location>
        <begin position="1128"/>
        <end position="1147"/>
    </location>
</feature>
<evidence type="ECO:0000313" key="7">
    <source>
        <dbReference type="EMBL" id="CAH0481619.1"/>
    </source>
</evidence>
<feature type="domain" description="Tyrosinase copper-binding" evidence="6">
    <location>
        <begin position="102"/>
        <end position="283"/>
    </location>
</feature>
<feature type="compositionally biased region" description="Polar residues" evidence="3">
    <location>
        <begin position="1398"/>
        <end position="1411"/>
    </location>
</feature>
<name>A0AAU9LA35_9STRA</name>
<evidence type="ECO:0000256" key="1">
    <source>
        <dbReference type="ARBA" id="ARBA00022723"/>
    </source>
</evidence>
<evidence type="ECO:0000256" key="2">
    <source>
        <dbReference type="ARBA" id="ARBA00023008"/>
    </source>
</evidence>
<feature type="compositionally biased region" description="Pro residues" evidence="3">
    <location>
        <begin position="1187"/>
        <end position="1198"/>
    </location>
</feature>
<gene>
    <name evidence="7" type="ORF">PBS003_LOCUS8224</name>
</gene>